<dbReference type="EMBL" id="AAXF02000042">
    <property type="protein sequence ID" value="EDO13059.1"/>
    <property type="molecule type" value="Genomic_DNA"/>
</dbReference>
<gene>
    <name evidence="1" type="ORF">BACOVA_01299</name>
</gene>
<evidence type="ECO:0000313" key="1">
    <source>
        <dbReference type="EMBL" id="EDO13059.1"/>
    </source>
</evidence>
<dbReference type="AlphaFoldDB" id="A0AAN3AAJ3"/>
<protein>
    <submittedName>
        <fullName evidence="1">Uncharacterized protein</fullName>
    </submittedName>
</protein>
<name>A0AAN3AAJ3_BACO1</name>
<evidence type="ECO:0000313" key="2">
    <source>
        <dbReference type="Proteomes" id="UP000005475"/>
    </source>
</evidence>
<proteinExistence type="predicted"/>
<comment type="caution">
    <text evidence="1">The sequence shown here is derived from an EMBL/GenBank/DDBJ whole genome shotgun (WGS) entry which is preliminary data.</text>
</comment>
<accession>A0AAN3AAJ3</accession>
<sequence>MYFRSPYTHLLSPPSPLYSLSSPFWPFLHLTFRLMMMQDIKR</sequence>
<reference evidence="1 2" key="1">
    <citation type="submission" date="2007-03" db="EMBL/GenBank/DDBJ databases">
        <authorList>
            <person name="Fulton L."/>
            <person name="Clifton S."/>
            <person name="Fulton B."/>
            <person name="Xu J."/>
            <person name="Minx P."/>
            <person name="Pepin K.H."/>
            <person name="Johnson M."/>
            <person name="Thiruvilangam P."/>
            <person name="Bhonagiri V."/>
            <person name="Nash W.E."/>
            <person name="Mardis E.R."/>
            <person name="Wilson R.K."/>
        </authorList>
    </citation>
    <scope>NUCLEOTIDE SEQUENCE [LARGE SCALE GENOMIC DNA]</scope>
    <source>
        <strain evidence="2">ATCC 8483 / DSM 1896 / JCM 5824 / BCRC 10623 / CCUG 4943 / NCTC 11153</strain>
    </source>
</reference>
<dbReference type="Proteomes" id="UP000005475">
    <property type="component" value="Unassembled WGS sequence"/>
</dbReference>
<organism evidence="1 2">
    <name type="scientific">Bacteroides ovatus (strain ATCC 8483 / DSM 1896 / JCM 5824 / BCRC 10623 / CCUG 4943 / NCTC 11153)</name>
    <dbReference type="NCBI Taxonomy" id="411476"/>
    <lineage>
        <taxon>Bacteria</taxon>
        <taxon>Pseudomonadati</taxon>
        <taxon>Bacteroidota</taxon>
        <taxon>Bacteroidia</taxon>
        <taxon>Bacteroidales</taxon>
        <taxon>Bacteroidaceae</taxon>
        <taxon>Bacteroides</taxon>
    </lineage>
</organism>
<reference evidence="2" key="2">
    <citation type="submission" date="2007-04" db="EMBL/GenBank/DDBJ databases">
        <title>Draft genome sequence of Bacteroides ovatus (ATCC 8483).</title>
        <authorList>
            <person name="Sudarsanam P."/>
            <person name="Ley R."/>
            <person name="Guruge J."/>
            <person name="Turnbaugh P.J."/>
            <person name="Mahowald M."/>
            <person name="Liep D."/>
            <person name="Gordon J."/>
        </authorList>
    </citation>
    <scope>NUCLEOTIDE SEQUENCE [LARGE SCALE GENOMIC DNA]</scope>
    <source>
        <strain evidence="2">ATCC 8483 / DSM 1896 / JCM 5824 / BCRC 10623 / CCUG 4943 / NCTC 11153</strain>
    </source>
</reference>